<name>A0A2H3BF70_9AGAR</name>
<sequence length="159" mass="18209">MQVLSSRERVSTTTMQADTVSDALWYRTLFPCELDSSHHEKVQRHYHQLKRFHQLADSLDVTIAPHEADTNSHLFLLLALQDSEYQLLFGNAIWYEPDLVDVRRNDQYSRGCVVLKSFKASLSLPGKTLSASTRVPDVSRSLLQDAYTLLLWETQVDVA</sequence>
<keyword evidence="2" id="KW-1185">Reference proteome</keyword>
<gene>
    <name evidence="1" type="ORF">ARMSODRAFT_957120</name>
</gene>
<dbReference type="Proteomes" id="UP000218334">
    <property type="component" value="Unassembled WGS sequence"/>
</dbReference>
<evidence type="ECO:0000313" key="1">
    <source>
        <dbReference type="EMBL" id="PBK69489.1"/>
    </source>
</evidence>
<dbReference type="AlphaFoldDB" id="A0A2H3BF70"/>
<accession>A0A2H3BF70</accession>
<reference evidence="2" key="1">
    <citation type="journal article" date="2017" name="Nat. Ecol. Evol.">
        <title>Genome expansion and lineage-specific genetic innovations in the forest pathogenic fungi Armillaria.</title>
        <authorList>
            <person name="Sipos G."/>
            <person name="Prasanna A.N."/>
            <person name="Walter M.C."/>
            <person name="O'Connor E."/>
            <person name="Balint B."/>
            <person name="Krizsan K."/>
            <person name="Kiss B."/>
            <person name="Hess J."/>
            <person name="Varga T."/>
            <person name="Slot J."/>
            <person name="Riley R."/>
            <person name="Boka B."/>
            <person name="Rigling D."/>
            <person name="Barry K."/>
            <person name="Lee J."/>
            <person name="Mihaltcheva S."/>
            <person name="LaButti K."/>
            <person name="Lipzen A."/>
            <person name="Waldron R."/>
            <person name="Moloney N.M."/>
            <person name="Sperisen C."/>
            <person name="Kredics L."/>
            <person name="Vagvoelgyi C."/>
            <person name="Patrignani A."/>
            <person name="Fitzpatrick D."/>
            <person name="Nagy I."/>
            <person name="Doyle S."/>
            <person name="Anderson J.B."/>
            <person name="Grigoriev I.V."/>
            <person name="Gueldener U."/>
            <person name="Muensterkoetter M."/>
            <person name="Nagy L.G."/>
        </authorList>
    </citation>
    <scope>NUCLEOTIDE SEQUENCE [LARGE SCALE GENOMIC DNA]</scope>
    <source>
        <strain evidence="2">28-4</strain>
    </source>
</reference>
<proteinExistence type="predicted"/>
<evidence type="ECO:0000313" key="2">
    <source>
        <dbReference type="Proteomes" id="UP000218334"/>
    </source>
</evidence>
<dbReference type="EMBL" id="KZ293429">
    <property type="protein sequence ID" value="PBK69489.1"/>
    <property type="molecule type" value="Genomic_DNA"/>
</dbReference>
<organism evidence="1 2">
    <name type="scientific">Armillaria solidipes</name>
    <dbReference type="NCBI Taxonomy" id="1076256"/>
    <lineage>
        <taxon>Eukaryota</taxon>
        <taxon>Fungi</taxon>
        <taxon>Dikarya</taxon>
        <taxon>Basidiomycota</taxon>
        <taxon>Agaricomycotina</taxon>
        <taxon>Agaricomycetes</taxon>
        <taxon>Agaricomycetidae</taxon>
        <taxon>Agaricales</taxon>
        <taxon>Marasmiineae</taxon>
        <taxon>Physalacriaceae</taxon>
        <taxon>Armillaria</taxon>
    </lineage>
</organism>
<protein>
    <submittedName>
        <fullName evidence="1">Uncharacterized protein</fullName>
    </submittedName>
</protein>